<comment type="caution">
    <text evidence="1">The sequence shown here is derived from an EMBL/GenBank/DDBJ whole genome shotgun (WGS) entry which is preliminary data.</text>
</comment>
<name>A0AAV7EPR3_ARIFI</name>
<evidence type="ECO:0000313" key="1">
    <source>
        <dbReference type="EMBL" id="KAG9450733.1"/>
    </source>
</evidence>
<protein>
    <submittedName>
        <fullName evidence="1">Uncharacterized protein</fullName>
    </submittedName>
</protein>
<reference evidence="1 2" key="1">
    <citation type="submission" date="2021-07" db="EMBL/GenBank/DDBJ databases">
        <title>The Aristolochia fimbriata genome: insights into angiosperm evolution, floral development and chemical biosynthesis.</title>
        <authorList>
            <person name="Jiao Y."/>
        </authorList>
    </citation>
    <scope>NUCLEOTIDE SEQUENCE [LARGE SCALE GENOMIC DNA]</scope>
    <source>
        <strain evidence="1">IBCAS-2021</strain>
        <tissue evidence="1">Leaf</tissue>
    </source>
</reference>
<dbReference type="PANTHER" id="PTHR36077:SF1">
    <property type="entry name" value="HOMEOBOX PROSPERO PROTEIN"/>
    <property type="match status" value="1"/>
</dbReference>
<dbReference type="PANTHER" id="PTHR36077">
    <property type="entry name" value="BNAA02G07370D PROTEIN"/>
    <property type="match status" value="1"/>
</dbReference>
<dbReference type="Proteomes" id="UP000825729">
    <property type="component" value="Unassembled WGS sequence"/>
</dbReference>
<proteinExistence type="predicted"/>
<dbReference type="AlphaFoldDB" id="A0AAV7EPR3"/>
<evidence type="ECO:0000313" key="2">
    <source>
        <dbReference type="Proteomes" id="UP000825729"/>
    </source>
</evidence>
<gene>
    <name evidence="1" type="ORF">H6P81_010698</name>
</gene>
<sequence>MIQAQISLFSSSSCGGEYLIDLTLVACAGFQMARLSKAQKLLKKIGLGKEDLPFWKQIGKALLCTYTVFGLAWLWNETSPLGWWTLKPRPKEEREMAHLYERRRFPYPGDEEAVEKFIASGDDLPLSLNLRNACLNLHAEARTRPTLVLLELQPWLQEVAMFMNHKNRISHSRLKTLRDGLTESFPFSYEVGIRELMKQG</sequence>
<dbReference type="EMBL" id="JAINDJ010000004">
    <property type="protein sequence ID" value="KAG9450733.1"/>
    <property type="molecule type" value="Genomic_DNA"/>
</dbReference>
<keyword evidence="2" id="KW-1185">Reference proteome</keyword>
<organism evidence="1 2">
    <name type="scientific">Aristolochia fimbriata</name>
    <name type="common">White veined hardy Dutchman's pipe vine</name>
    <dbReference type="NCBI Taxonomy" id="158543"/>
    <lineage>
        <taxon>Eukaryota</taxon>
        <taxon>Viridiplantae</taxon>
        <taxon>Streptophyta</taxon>
        <taxon>Embryophyta</taxon>
        <taxon>Tracheophyta</taxon>
        <taxon>Spermatophyta</taxon>
        <taxon>Magnoliopsida</taxon>
        <taxon>Magnoliidae</taxon>
        <taxon>Piperales</taxon>
        <taxon>Aristolochiaceae</taxon>
        <taxon>Aristolochia</taxon>
    </lineage>
</organism>
<accession>A0AAV7EPR3</accession>